<dbReference type="SUPFAM" id="SSF53448">
    <property type="entry name" value="Nucleotide-diphospho-sugar transferases"/>
    <property type="match status" value="1"/>
</dbReference>
<dbReference type="Proteomes" id="UP000561459">
    <property type="component" value="Unassembled WGS sequence"/>
</dbReference>
<evidence type="ECO:0000256" key="1">
    <source>
        <dbReference type="SAM" id="Phobius"/>
    </source>
</evidence>
<dbReference type="InterPro" id="IPR029044">
    <property type="entry name" value="Nucleotide-diphossugar_trans"/>
</dbReference>
<evidence type="ECO:0000313" key="2">
    <source>
        <dbReference type="EMBL" id="MBB3939739.1"/>
    </source>
</evidence>
<dbReference type="AlphaFoldDB" id="A0A7W6BXF6"/>
<name>A0A7W6BXF6_9SPHN</name>
<feature type="transmembrane region" description="Helical" evidence="1">
    <location>
        <begin position="320"/>
        <end position="338"/>
    </location>
</feature>
<accession>A0A7W6BXF6</accession>
<feature type="transmembrane region" description="Helical" evidence="1">
    <location>
        <begin position="350"/>
        <end position="382"/>
    </location>
</feature>
<dbReference type="EMBL" id="JACIDY010000002">
    <property type="protein sequence ID" value="MBB3939739.1"/>
    <property type="molecule type" value="Genomic_DNA"/>
</dbReference>
<proteinExistence type="predicted"/>
<dbReference type="RefSeq" id="WP_246388383.1">
    <property type="nucleotide sequence ID" value="NZ_JACIDY010000002.1"/>
</dbReference>
<evidence type="ECO:0000313" key="3">
    <source>
        <dbReference type="Proteomes" id="UP000561459"/>
    </source>
</evidence>
<feature type="transmembrane region" description="Helical" evidence="1">
    <location>
        <begin position="233"/>
        <end position="260"/>
    </location>
</feature>
<keyword evidence="1" id="KW-1133">Transmembrane helix</keyword>
<reference evidence="2 3" key="1">
    <citation type="submission" date="2020-08" db="EMBL/GenBank/DDBJ databases">
        <title>Genomic Encyclopedia of Type Strains, Phase IV (KMG-IV): sequencing the most valuable type-strain genomes for metagenomic binning, comparative biology and taxonomic classification.</title>
        <authorList>
            <person name="Goeker M."/>
        </authorList>
    </citation>
    <scope>NUCLEOTIDE SEQUENCE [LARGE SCALE GENOMIC DNA]</scope>
    <source>
        <strain evidence="2 3">DSM 27568</strain>
    </source>
</reference>
<keyword evidence="1" id="KW-0472">Membrane</keyword>
<protein>
    <submittedName>
        <fullName evidence="2">Uncharacterized protein</fullName>
    </submittedName>
</protein>
<keyword evidence="3" id="KW-1185">Reference proteome</keyword>
<comment type="caution">
    <text evidence="2">The sequence shown here is derived from an EMBL/GenBank/DDBJ whole genome shotgun (WGS) entry which is preliminary data.</text>
</comment>
<gene>
    <name evidence="2" type="ORF">GGR39_001379</name>
</gene>
<feature type="transmembrane region" description="Helical" evidence="1">
    <location>
        <begin position="288"/>
        <end position="308"/>
    </location>
</feature>
<organism evidence="2 3">
    <name type="scientific">Novosphingobium fluoreni</name>
    <dbReference type="NCBI Taxonomy" id="1391222"/>
    <lineage>
        <taxon>Bacteria</taxon>
        <taxon>Pseudomonadati</taxon>
        <taxon>Pseudomonadota</taxon>
        <taxon>Alphaproteobacteria</taxon>
        <taxon>Sphingomonadales</taxon>
        <taxon>Sphingomonadaceae</taxon>
        <taxon>Novosphingobium</taxon>
    </lineage>
</organism>
<keyword evidence="1" id="KW-0812">Transmembrane</keyword>
<sequence>MAYPRAFLRIAGTTLAQHQLGMALALDCQRVICLARGPSPELNAVQRAVEAAGLRFHIVAGPQQLSALVTATDELIVITEGVFAEPGDVAELLEGTRPVVLALPDDGAVAEGFERLDINHAAAGVMRIPGSLVERLHDLPADCDAASALTRIALQSGAQMQYVPAEERTAANWRMVRSEADALMIETDWLRLRLAGGPAVTLSDRLARAGVLSFGSSLLHGGNASGMTGLGVMLAMALALALGFAGLTVPAFVVIALGWVMARATGLLRNAERHAHRVLAPAIPRADVLGWAVDVTLVIVGVVGVTAAEDGVPIPLEYRIFAPVMLMLMVHLASRLLAGRLAAWTCDRAALALLLAVAAALGYLGIVIRIAAVALAIAAVLLPPRRSA</sequence>